<evidence type="ECO:0000259" key="1">
    <source>
        <dbReference type="Pfam" id="PF01582"/>
    </source>
</evidence>
<dbReference type="SUPFAM" id="SSF56112">
    <property type="entry name" value="Protein kinase-like (PK-like)"/>
    <property type="match status" value="1"/>
</dbReference>
<accession>A0AAD5GYW5</accession>
<dbReference type="Proteomes" id="UP001206925">
    <property type="component" value="Unassembled WGS sequence"/>
</dbReference>
<dbReference type="InterPro" id="IPR035897">
    <property type="entry name" value="Toll_tir_struct_dom_sf"/>
</dbReference>
<dbReference type="Gene3D" id="3.40.50.10140">
    <property type="entry name" value="Toll/interleukin-1 receptor homology (TIR) domain"/>
    <property type="match status" value="1"/>
</dbReference>
<evidence type="ECO:0000313" key="2">
    <source>
        <dbReference type="EMBL" id="KAI7757151.1"/>
    </source>
</evidence>
<protein>
    <recommendedName>
        <fullName evidence="1">TIR domain-containing protein</fullName>
    </recommendedName>
</protein>
<dbReference type="InterPro" id="IPR011009">
    <property type="entry name" value="Kinase-like_dom_sf"/>
</dbReference>
<feature type="non-terminal residue" evidence="2">
    <location>
        <position position="1"/>
    </location>
</feature>
<dbReference type="GO" id="GO:0007165">
    <property type="term" value="P:signal transduction"/>
    <property type="evidence" value="ECO:0007669"/>
    <property type="project" value="InterPro"/>
</dbReference>
<dbReference type="InterPro" id="IPR000157">
    <property type="entry name" value="TIR_dom"/>
</dbReference>
<sequence length="177" mass="19734">IMSSIEEVKHLHIPLKMLSKATNSFSNKNIIAKGGFGKVYKGVSLKYGNIAIKMLDPGQGQGDHEFKTEIALLSAPSGSLSHDDGFAAHRQGESRHETGQIVIPVFYGIEPSEVIFQTTYHLKALAMCELSNKVESWREALVEATNLSGWDADWHESKLIKRICDDISYKLLRFSEN</sequence>
<organism evidence="2 3">
    <name type="scientific">Ambrosia artemisiifolia</name>
    <name type="common">Common ragweed</name>
    <dbReference type="NCBI Taxonomy" id="4212"/>
    <lineage>
        <taxon>Eukaryota</taxon>
        <taxon>Viridiplantae</taxon>
        <taxon>Streptophyta</taxon>
        <taxon>Embryophyta</taxon>
        <taxon>Tracheophyta</taxon>
        <taxon>Spermatophyta</taxon>
        <taxon>Magnoliopsida</taxon>
        <taxon>eudicotyledons</taxon>
        <taxon>Gunneridae</taxon>
        <taxon>Pentapetalae</taxon>
        <taxon>asterids</taxon>
        <taxon>campanulids</taxon>
        <taxon>Asterales</taxon>
        <taxon>Asteraceae</taxon>
        <taxon>Asteroideae</taxon>
        <taxon>Heliantheae alliance</taxon>
        <taxon>Heliantheae</taxon>
        <taxon>Ambrosia</taxon>
    </lineage>
</organism>
<dbReference type="Gene3D" id="3.30.200.20">
    <property type="entry name" value="Phosphorylase Kinase, domain 1"/>
    <property type="match status" value="1"/>
</dbReference>
<dbReference type="Pfam" id="PF01582">
    <property type="entry name" value="TIR"/>
    <property type="match status" value="1"/>
</dbReference>
<dbReference type="EMBL" id="JAMZMK010000174">
    <property type="protein sequence ID" value="KAI7757151.1"/>
    <property type="molecule type" value="Genomic_DNA"/>
</dbReference>
<comment type="caution">
    <text evidence="2">The sequence shown here is derived from an EMBL/GenBank/DDBJ whole genome shotgun (WGS) entry which is preliminary data.</text>
</comment>
<dbReference type="SUPFAM" id="SSF52200">
    <property type="entry name" value="Toll/Interleukin receptor TIR domain"/>
    <property type="match status" value="1"/>
</dbReference>
<gene>
    <name evidence="2" type="ORF">M8C21_014749</name>
</gene>
<proteinExistence type="predicted"/>
<dbReference type="PANTHER" id="PTHR27006">
    <property type="entry name" value="PROMASTIGOTE SURFACE ANTIGEN PROTEIN PSA"/>
    <property type="match status" value="1"/>
</dbReference>
<dbReference type="AlphaFoldDB" id="A0AAD5GYW5"/>
<feature type="domain" description="TIR" evidence="1">
    <location>
        <begin position="94"/>
        <end position="174"/>
    </location>
</feature>
<name>A0AAD5GYW5_AMBAR</name>
<keyword evidence="3" id="KW-1185">Reference proteome</keyword>
<dbReference type="PANTHER" id="PTHR27006:SF622">
    <property type="entry name" value="PROTEIN KINASE DOMAIN-CONTAINING PROTEIN"/>
    <property type="match status" value="1"/>
</dbReference>
<reference evidence="2" key="1">
    <citation type="submission" date="2022-06" db="EMBL/GenBank/DDBJ databases">
        <title>Uncovering the hologenomic basis of an extraordinary plant invasion.</title>
        <authorList>
            <person name="Bieker V.C."/>
            <person name="Martin M.D."/>
            <person name="Gilbert T."/>
            <person name="Hodgins K."/>
            <person name="Battlay P."/>
            <person name="Petersen B."/>
            <person name="Wilson J."/>
        </authorList>
    </citation>
    <scope>NUCLEOTIDE SEQUENCE</scope>
    <source>
        <strain evidence="2">AA19_3_7</strain>
        <tissue evidence="2">Leaf</tissue>
    </source>
</reference>
<evidence type="ECO:0000313" key="3">
    <source>
        <dbReference type="Proteomes" id="UP001206925"/>
    </source>
</evidence>